<feature type="transmembrane region" description="Helical" evidence="7">
    <location>
        <begin position="157"/>
        <end position="176"/>
    </location>
</feature>
<dbReference type="AlphaFoldDB" id="A0A370B245"/>
<evidence type="ECO:0000256" key="4">
    <source>
        <dbReference type="ARBA" id="ARBA00022801"/>
    </source>
</evidence>
<keyword evidence="2" id="KW-1003">Cell membrane</keyword>
<keyword evidence="5 7" id="KW-1133">Transmembrane helix</keyword>
<protein>
    <submittedName>
        <fullName evidence="9">Phosphatase PAP2 family protein</fullName>
    </submittedName>
</protein>
<gene>
    <name evidence="9" type="ORF">DVH02_24095</name>
</gene>
<sequence length="220" mass="23014">MDSSATSDLYLDITDFARGTPSWFQHLAELWTEAGLLLFGALFVAVWWFARPSGTRAVAVAVLAPLATAVAYLCSEVLKTFFTEDRPCRAVVGAGASLVACPPVGDWSFPSNHSTIAGGAAIALALARPVLAYLTVPMALLMAFSRVFVGVHYPHDVAVGLVLGGLVATLVVLLAAKPLQTLVGTMRTSRSGLALWLAGPGTGTGARPAVERGRHSAGRR</sequence>
<reference evidence="9 10" key="1">
    <citation type="submission" date="2018-07" db="EMBL/GenBank/DDBJ databases">
        <title>Streptomyces species from bats.</title>
        <authorList>
            <person name="Dunlap C."/>
        </authorList>
    </citation>
    <scope>NUCLEOTIDE SEQUENCE [LARGE SCALE GENOMIC DNA]</scope>
    <source>
        <strain evidence="9 10">AC230</strain>
    </source>
</reference>
<dbReference type="EMBL" id="QQNA01000205">
    <property type="protein sequence ID" value="RDG35661.1"/>
    <property type="molecule type" value="Genomic_DNA"/>
</dbReference>
<evidence type="ECO:0000259" key="8">
    <source>
        <dbReference type="SMART" id="SM00014"/>
    </source>
</evidence>
<feature type="transmembrane region" description="Helical" evidence="7">
    <location>
        <begin position="130"/>
        <end position="151"/>
    </location>
</feature>
<evidence type="ECO:0000256" key="5">
    <source>
        <dbReference type="ARBA" id="ARBA00022989"/>
    </source>
</evidence>
<keyword evidence="4" id="KW-0378">Hydrolase</keyword>
<dbReference type="OrthoDB" id="5243958at2"/>
<name>A0A370B245_9ACTN</name>
<evidence type="ECO:0000256" key="6">
    <source>
        <dbReference type="ARBA" id="ARBA00023136"/>
    </source>
</evidence>
<accession>A0A370B245</accession>
<dbReference type="SUPFAM" id="SSF48317">
    <property type="entry name" value="Acid phosphatase/Vanadium-dependent haloperoxidase"/>
    <property type="match status" value="1"/>
</dbReference>
<dbReference type="InterPro" id="IPR036938">
    <property type="entry name" value="PAP2/HPO_sf"/>
</dbReference>
<keyword evidence="6 7" id="KW-0472">Membrane</keyword>
<dbReference type="PANTHER" id="PTHR14969:SF62">
    <property type="entry name" value="DECAPRENYLPHOSPHORYL-5-PHOSPHORIBOSE PHOSPHATASE RV3807C-RELATED"/>
    <property type="match status" value="1"/>
</dbReference>
<dbReference type="GO" id="GO:0005886">
    <property type="term" value="C:plasma membrane"/>
    <property type="evidence" value="ECO:0007669"/>
    <property type="project" value="UniProtKB-SubCell"/>
</dbReference>
<evidence type="ECO:0000256" key="1">
    <source>
        <dbReference type="ARBA" id="ARBA00004651"/>
    </source>
</evidence>
<dbReference type="PANTHER" id="PTHR14969">
    <property type="entry name" value="SPHINGOSINE-1-PHOSPHATE PHOSPHOHYDROLASE"/>
    <property type="match status" value="1"/>
</dbReference>
<comment type="caution">
    <text evidence="9">The sequence shown here is derived from an EMBL/GenBank/DDBJ whole genome shotgun (WGS) entry which is preliminary data.</text>
</comment>
<evidence type="ECO:0000256" key="3">
    <source>
        <dbReference type="ARBA" id="ARBA00022692"/>
    </source>
</evidence>
<dbReference type="RefSeq" id="WP_114625929.1">
    <property type="nucleotide sequence ID" value="NZ_QQNA01000205.1"/>
</dbReference>
<evidence type="ECO:0000313" key="10">
    <source>
        <dbReference type="Proteomes" id="UP000253741"/>
    </source>
</evidence>
<dbReference type="GO" id="GO:0016787">
    <property type="term" value="F:hydrolase activity"/>
    <property type="evidence" value="ECO:0007669"/>
    <property type="project" value="UniProtKB-KW"/>
</dbReference>
<proteinExistence type="predicted"/>
<dbReference type="Pfam" id="PF01569">
    <property type="entry name" value="PAP2"/>
    <property type="match status" value="1"/>
</dbReference>
<keyword evidence="10" id="KW-1185">Reference proteome</keyword>
<feature type="transmembrane region" description="Helical" evidence="7">
    <location>
        <begin position="30"/>
        <end position="50"/>
    </location>
</feature>
<dbReference type="InterPro" id="IPR000326">
    <property type="entry name" value="PAP2/HPO"/>
</dbReference>
<organism evidence="9 10">
    <name type="scientific">Streptomyces corynorhini</name>
    <dbReference type="NCBI Taxonomy" id="2282652"/>
    <lineage>
        <taxon>Bacteria</taxon>
        <taxon>Bacillati</taxon>
        <taxon>Actinomycetota</taxon>
        <taxon>Actinomycetes</taxon>
        <taxon>Kitasatosporales</taxon>
        <taxon>Streptomycetaceae</taxon>
        <taxon>Streptomyces</taxon>
    </lineage>
</organism>
<dbReference type="Gene3D" id="1.20.144.10">
    <property type="entry name" value="Phosphatidic acid phosphatase type 2/haloperoxidase"/>
    <property type="match status" value="1"/>
</dbReference>
<comment type="subcellular location">
    <subcellularLocation>
        <location evidence="1">Cell membrane</location>
        <topology evidence="1">Multi-pass membrane protein</topology>
    </subcellularLocation>
</comment>
<evidence type="ECO:0000256" key="7">
    <source>
        <dbReference type="SAM" id="Phobius"/>
    </source>
</evidence>
<dbReference type="SMART" id="SM00014">
    <property type="entry name" value="acidPPc"/>
    <property type="match status" value="1"/>
</dbReference>
<evidence type="ECO:0000256" key="2">
    <source>
        <dbReference type="ARBA" id="ARBA00022475"/>
    </source>
</evidence>
<keyword evidence="3 7" id="KW-0812">Transmembrane</keyword>
<evidence type="ECO:0000313" key="9">
    <source>
        <dbReference type="EMBL" id="RDG35661.1"/>
    </source>
</evidence>
<dbReference type="Proteomes" id="UP000253741">
    <property type="component" value="Unassembled WGS sequence"/>
</dbReference>
<feature type="domain" description="Phosphatidic acid phosphatase type 2/haloperoxidase" evidence="8">
    <location>
        <begin position="58"/>
        <end position="172"/>
    </location>
</feature>